<dbReference type="UniPathway" id="UPA00074">
    <property type="reaction ID" value="UER00131"/>
</dbReference>
<dbReference type="AlphaFoldDB" id="A0A6V8QNP4"/>
<dbReference type="Gene3D" id="3.30.470.20">
    <property type="entry name" value="ATP-grasp fold, B domain"/>
    <property type="match status" value="1"/>
</dbReference>
<name>A0A6V8QNP4_TRIAP</name>
<dbReference type="Pfam" id="PF01259">
    <property type="entry name" value="SAICAR_synt"/>
    <property type="match status" value="2"/>
</dbReference>
<dbReference type="SUPFAM" id="SSF56104">
    <property type="entry name" value="SAICAR synthase-like"/>
    <property type="match status" value="1"/>
</dbReference>
<dbReference type="EC" id="6.3.2.6" evidence="2"/>
<evidence type="ECO:0000256" key="7">
    <source>
        <dbReference type="ARBA" id="ARBA00022840"/>
    </source>
</evidence>
<dbReference type="InterPro" id="IPR028923">
    <property type="entry name" value="SAICAR_synt/ADE2_N"/>
</dbReference>
<comment type="pathway">
    <text evidence="1">Purine metabolism; IMP biosynthesis via de novo pathway; 5-amino-1-(5-phospho-D-ribosyl)imidazole-4-carboxamide from 5-amino-1-(5-phospho-D-ribosyl)imidazole-4-carboxylate: step 1/2.</text>
</comment>
<dbReference type="PROSITE" id="PS01057">
    <property type="entry name" value="SAICAR_SYNTHETASE_1"/>
    <property type="match status" value="1"/>
</dbReference>
<keyword evidence="5" id="KW-0547">Nucleotide-binding</keyword>
<dbReference type="GO" id="GO:0004639">
    <property type="term" value="F:phosphoribosylaminoimidazolesuccinocarboxamide synthase activity"/>
    <property type="evidence" value="ECO:0007669"/>
    <property type="project" value="UniProtKB-EC"/>
</dbReference>
<evidence type="ECO:0000256" key="4">
    <source>
        <dbReference type="ARBA" id="ARBA00022598"/>
    </source>
</evidence>
<proteinExistence type="inferred from homology"/>
<sequence>MSSSEAITSISLQSLPKLSQGKVRDLFDLDASTLLFTATDRISAYDVVLANGVPQKGLILTQISAHWFSVLEQKVPGLKHHLLSLSAPASAPLTPEERSLLRGRTMTCRKLKVFPIEAIVRGYITGSAWSEYVAHGTVHGIPQPAGLEKCGAFPNGPIYTPSTKAPAGEKDENISPEQAVKIVGEKYAARIAELSLSVYSAAAAYARERGIIVADTKFEFALDEATDEVVLVDEVLTPYVNPSQRILPPAARQVLFDSSRFWNAAEWKAGVEAPSYDKQFVRDYLTSNGLKGKPDVELPEAVVKETAAKYQDVFEKLTGKTLDQALAALDN</sequence>
<comment type="caution">
    <text evidence="10">The sequence shown here is derived from an EMBL/GenBank/DDBJ whole genome shotgun (WGS) entry which is preliminary data.</text>
</comment>
<dbReference type="EMBL" id="BLZH01000003">
    <property type="protein sequence ID" value="GFP53829.1"/>
    <property type="molecule type" value="Genomic_DNA"/>
</dbReference>
<organism evidence="10 11">
    <name type="scientific">Trichoderma asperellum</name>
    <name type="common">Filamentous fungus</name>
    <dbReference type="NCBI Taxonomy" id="101201"/>
    <lineage>
        <taxon>Eukaryota</taxon>
        <taxon>Fungi</taxon>
        <taxon>Dikarya</taxon>
        <taxon>Ascomycota</taxon>
        <taxon>Pezizomycotina</taxon>
        <taxon>Sordariomycetes</taxon>
        <taxon>Hypocreomycetidae</taxon>
        <taxon>Hypocreales</taxon>
        <taxon>Hypocreaceae</taxon>
        <taxon>Trichoderma</taxon>
    </lineage>
</organism>
<dbReference type="PANTHER" id="PTHR43700:SF1">
    <property type="entry name" value="PHOSPHORIBOSYLAMINOIMIDAZOLE-SUCCINOCARBOXAMIDE SYNTHASE"/>
    <property type="match status" value="1"/>
</dbReference>
<keyword evidence="6" id="KW-0658">Purine biosynthesis</keyword>
<reference evidence="10 11" key="1">
    <citation type="submission" date="2020-07" db="EMBL/GenBank/DDBJ databases">
        <title>Trichoderma asperellum IC-1 whole genome shotgun sequence.</title>
        <authorList>
            <person name="Kanamasa S."/>
            <person name="Takahashi H."/>
        </authorList>
    </citation>
    <scope>NUCLEOTIDE SEQUENCE [LARGE SCALE GENOMIC DNA]</scope>
    <source>
        <strain evidence="10 11">IC-1</strain>
    </source>
</reference>
<evidence type="ECO:0000313" key="11">
    <source>
        <dbReference type="Proteomes" id="UP000517252"/>
    </source>
</evidence>
<protein>
    <recommendedName>
        <fullName evidence="3">Phosphoribosylaminoimidazole-succinocarboxamide synthase</fullName>
        <ecNumber evidence="2">6.3.2.6</ecNumber>
    </recommendedName>
    <alternativeName>
        <fullName evidence="8">SAICAR synthetase</fullName>
    </alternativeName>
</protein>
<dbReference type="HAMAP" id="MF_00137">
    <property type="entry name" value="SAICAR_synth"/>
    <property type="match status" value="1"/>
</dbReference>
<dbReference type="GO" id="GO:0005524">
    <property type="term" value="F:ATP binding"/>
    <property type="evidence" value="ECO:0007669"/>
    <property type="project" value="UniProtKB-KW"/>
</dbReference>
<dbReference type="PANTHER" id="PTHR43700">
    <property type="entry name" value="PHOSPHORIBOSYLAMINOIMIDAZOLE-SUCCINOCARBOXAMIDE SYNTHASE"/>
    <property type="match status" value="1"/>
</dbReference>
<evidence type="ECO:0000256" key="2">
    <source>
        <dbReference type="ARBA" id="ARBA00012217"/>
    </source>
</evidence>
<dbReference type="InterPro" id="IPR018236">
    <property type="entry name" value="SAICAR_synthetase_CS"/>
</dbReference>
<evidence type="ECO:0000256" key="8">
    <source>
        <dbReference type="ARBA" id="ARBA00030409"/>
    </source>
</evidence>
<accession>A0A6V8QNP4</accession>
<evidence type="ECO:0000256" key="6">
    <source>
        <dbReference type="ARBA" id="ARBA00022755"/>
    </source>
</evidence>
<dbReference type="Proteomes" id="UP000517252">
    <property type="component" value="Unassembled WGS sequence"/>
</dbReference>
<dbReference type="OrthoDB" id="9991235at2759"/>
<keyword evidence="4" id="KW-0436">Ligase</keyword>
<evidence type="ECO:0000256" key="1">
    <source>
        <dbReference type="ARBA" id="ARBA00004672"/>
    </source>
</evidence>
<dbReference type="GO" id="GO:0005737">
    <property type="term" value="C:cytoplasm"/>
    <property type="evidence" value="ECO:0007669"/>
    <property type="project" value="TreeGrafter"/>
</dbReference>
<evidence type="ECO:0000259" key="9">
    <source>
        <dbReference type="Pfam" id="PF01259"/>
    </source>
</evidence>
<feature type="domain" description="SAICAR synthetase/ADE2 N-terminal" evidence="9">
    <location>
        <begin position="257"/>
        <end position="292"/>
    </location>
</feature>
<evidence type="ECO:0000256" key="3">
    <source>
        <dbReference type="ARBA" id="ARBA00016460"/>
    </source>
</evidence>
<feature type="domain" description="SAICAR synthetase/ADE2 N-terminal" evidence="9">
    <location>
        <begin position="18"/>
        <end position="238"/>
    </location>
</feature>
<dbReference type="CDD" id="cd01414">
    <property type="entry name" value="SAICAR_synt_Sc"/>
    <property type="match status" value="1"/>
</dbReference>
<evidence type="ECO:0000256" key="5">
    <source>
        <dbReference type="ARBA" id="ARBA00022741"/>
    </source>
</evidence>
<dbReference type="Gene3D" id="3.30.200.20">
    <property type="entry name" value="Phosphorylase Kinase, domain 1"/>
    <property type="match status" value="1"/>
</dbReference>
<evidence type="ECO:0000313" key="10">
    <source>
        <dbReference type="EMBL" id="GFP53829.1"/>
    </source>
</evidence>
<dbReference type="GO" id="GO:0006189">
    <property type="term" value="P:'de novo' IMP biosynthetic process"/>
    <property type="evidence" value="ECO:0007669"/>
    <property type="project" value="UniProtKB-UniPathway"/>
</dbReference>
<keyword evidence="7" id="KW-0067">ATP-binding</keyword>
<gene>
    <name evidence="10" type="ORF">TASIC1_0003020700</name>
</gene>
<dbReference type="NCBIfam" id="NF010568">
    <property type="entry name" value="PRK13961.1"/>
    <property type="match status" value="1"/>
</dbReference>